<sequence length="61" mass="7483">MKKQYLIMFYKGTPIISTKKRRIPILNPSSFSKKKFKYCDIHKLFNDFYQLYINIIDFNIK</sequence>
<comment type="caution">
    <text evidence="1">The sequence shown here is derived from an EMBL/GenBank/DDBJ whole genome shotgun (WGS) entry which is preliminary data.</text>
</comment>
<evidence type="ECO:0000313" key="1">
    <source>
        <dbReference type="EMBL" id="KMQ70539.1"/>
    </source>
</evidence>
<proteinExistence type="predicted"/>
<evidence type="ECO:0000313" key="2">
    <source>
        <dbReference type="Proteomes" id="UP000035900"/>
    </source>
</evidence>
<protein>
    <submittedName>
        <fullName evidence="1">Uncharacterized protein</fullName>
    </submittedName>
</protein>
<dbReference type="PATRIC" id="fig|1304281.5.peg.2465"/>
<accession>A0A0J7IXJ9</accession>
<dbReference type="STRING" id="1304281.ACM44_11480"/>
<dbReference type="EMBL" id="LFNG01000016">
    <property type="protein sequence ID" value="KMQ70539.1"/>
    <property type="molecule type" value="Genomic_DNA"/>
</dbReference>
<keyword evidence="2" id="KW-1185">Reference proteome</keyword>
<name>A0A0J7IXJ9_9FLAO</name>
<organism evidence="1 2">
    <name type="scientific">Chryseobacterium koreense CCUG 49689</name>
    <dbReference type="NCBI Taxonomy" id="1304281"/>
    <lineage>
        <taxon>Bacteria</taxon>
        <taxon>Pseudomonadati</taxon>
        <taxon>Bacteroidota</taxon>
        <taxon>Flavobacteriia</taxon>
        <taxon>Flavobacteriales</taxon>
        <taxon>Weeksellaceae</taxon>
        <taxon>Chryseobacterium group</taxon>
        <taxon>Chryseobacterium</taxon>
    </lineage>
</organism>
<gene>
    <name evidence="1" type="ORF">ACM44_11480</name>
</gene>
<dbReference type="AlphaFoldDB" id="A0A0J7IXJ9"/>
<reference evidence="1 2" key="1">
    <citation type="journal article" date="2004" name="Int. J. Syst. Evol. Microbiol.">
        <title>Kaistella koreensis gen. nov., sp. nov., a novel member of the Chryseobacterium-Bergeyella-Riemerella branch.</title>
        <authorList>
            <person name="Kim M.K."/>
            <person name="Im W.T."/>
            <person name="Shin Y.K."/>
            <person name="Lim J.H."/>
            <person name="Kim S.H."/>
            <person name="Lee B.C."/>
            <person name="Park M.Y."/>
            <person name="Lee K.Y."/>
            <person name="Lee S.T."/>
        </authorList>
    </citation>
    <scope>NUCLEOTIDE SEQUENCE [LARGE SCALE GENOMIC DNA]</scope>
    <source>
        <strain evidence="1 2">CCUG 49689</strain>
    </source>
</reference>
<dbReference type="Proteomes" id="UP000035900">
    <property type="component" value="Unassembled WGS sequence"/>
</dbReference>